<dbReference type="EMBL" id="BN001302">
    <property type="protein sequence ID" value="CBF74208.1"/>
    <property type="molecule type" value="Genomic_DNA"/>
</dbReference>
<protein>
    <submittedName>
        <fullName evidence="1">Uncharacterized protein</fullName>
    </submittedName>
</protein>
<dbReference type="KEGG" id="ani:ANIA_11598"/>
<dbReference type="HOGENOM" id="CLU_2654491_0_0_1"/>
<dbReference type="RefSeq" id="XP_050467291.1">
    <property type="nucleotide sequence ID" value="XM_050611244.1"/>
</dbReference>
<keyword evidence="2" id="KW-1185">Reference proteome</keyword>
<evidence type="ECO:0000313" key="1">
    <source>
        <dbReference type="EMBL" id="CBF74208.1"/>
    </source>
</evidence>
<reference evidence="2" key="2">
    <citation type="journal article" date="2009" name="Fungal Genet. Biol.">
        <title>The 2008 update of the Aspergillus nidulans genome annotation: a community effort.</title>
        <authorList>
            <person name="Wortman J.R."/>
            <person name="Gilsenan J.M."/>
            <person name="Joardar V."/>
            <person name="Deegan J."/>
            <person name="Clutterbuck J."/>
            <person name="Andersen M.R."/>
            <person name="Archer D."/>
            <person name="Bencina M."/>
            <person name="Braus G."/>
            <person name="Coutinho P."/>
            <person name="von Dohren H."/>
            <person name="Doonan J."/>
            <person name="Driessen A.J."/>
            <person name="Durek P."/>
            <person name="Espeso E."/>
            <person name="Fekete E."/>
            <person name="Flipphi M."/>
            <person name="Estrada C.G."/>
            <person name="Geysens S."/>
            <person name="Goldman G."/>
            <person name="de Groot P.W."/>
            <person name="Hansen K."/>
            <person name="Harris S.D."/>
            <person name="Heinekamp T."/>
            <person name="Helmstaedt K."/>
            <person name="Henrissat B."/>
            <person name="Hofmann G."/>
            <person name="Homan T."/>
            <person name="Horio T."/>
            <person name="Horiuchi H."/>
            <person name="James S."/>
            <person name="Jones M."/>
            <person name="Karaffa L."/>
            <person name="Karanyi Z."/>
            <person name="Kato M."/>
            <person name="Keller N."/>
            <person name="Kelly D.E."/>
            <person name="Kiel J.A."/>
            <person name="Kim J.M."/>
            <person name="van der Klei I.J."/>
            <person name="Klis F.M."/>
            <person name="Kovalchuk A."/>
            <person name="Krasevec N."/>
            <person name="Kubicek C.P."/>
            <person name="Liu B."/>
            <person name="Maccabe A."/>
            <person name="Meyer V."/>
            <person name="Mirabito P."/>
            <person name="Miskei M."/>
            <person name="Mos M."/>
            <person name="Mullins J."/>
            <person name="Nelson D.R."/>
            <person name="Nielsen J."/>
            <person name="Oakley B.R."/>
            <person name="Osmani S.A."/>
            <person name="Pakula T."/>
            <person name="Paszewski A."/>
            <person name="Paulsen I."/>
            <person name="Pilsyk S."/>
            <person name="Pocsi I."/>
            <person name="Punt P.J."/>
            <person name="Ram A.F."/>
            <person name="Ren Q."/>
            <person name="Robellet X."/>
            <person name="Robson G."/>
            <person name="Seiboth B."/>
            <person name="van Solingen P."/>
            <person name="Specht T."/>
            <person name="Sun J."/>
            <person name="Taheri-Talesh N."/>
            <person name="Takeshita N."/>
            <person name="Ussery D."/>
            <person name="vanKuyk P.A."/>
            <person name="Visser H."/>
            <person name="van de Vondervoort P.J."/>
            <person name="de Vries R.P."/>
            <person name="Walton J."/>
            <person name="Xiang X."/>
            <person name="Xiong Y."/>
            <person name="Zeng A.P."/>
            <person name="Brandt B.W."/>
            <person name="Cornell M.J."/>
            <person name="van den Hondel C.A."/>
            <person name="Visser J."/>
            <person name="Oliver S.G."/>
            <person name="Turner G."/>
        </authorList>
    </citation>
    <scope>GENOME REANNOTATION</scope>
    <source>
        <strain evidence="2">FGSC A4 / ATCC 38163 / CBS 112.46 / NRRL 194 / M139</strain>
    </source>
</reference>
<dbReference type="OrthoDB" id="4360026at2759"/>
<dbReference type="Proteomes" id="UP000000560">
    <property type="component" value="Chromosome II"/>
</dbReference>
<name>C8V7H7_EMENI</name>
<dbReference type="AlphaFoldDB" id="C8V7H7"/>
<gene>
    <name evidence="1" type="ORF">ANIA_11598</name>
</gene>
<dbReference type="InParanoid" id="C8V7H7"/>
<accession>C8V7H7</accession>
<proteinExistence type="predicted"/>
<evidence type="ECO:0000313" key="2">
    <source>
        <dbReference type="Proteomes" id="UP000000560"/>
    </source>
</evidence>
<organism evidence="1 2">
    <name type="scientific">Emericella nidulans (strain FGSC A4 / ATCC 38163 / CBS 112.46 / NRRL 194 / M139)</name>
    <name type="common">Aspergillus nidulans</name>
    <dbReference type="NCBI Taxonomy" id="227321"/>
    <lineage>
        <taxon>Eukaryota</taxon>
        <taxon>Fungi</taxon>
        <taxon>Dikarya</taxon>
        <taxon>Ascomycota</taxon>
        <taxon>Pezizomycotina</taxon>
        <taxon>Eurotiomycetes</taxon>
        <taxon>Eurotiomycetidae</taxon>
        <taxon>Eurotiales</taxon>
        <taxon>Aspergillaceae</taxon>
        <taxon>Aspergillus</taxon>
        <taxon>Aspergillus subgen. Nidulantes</taxon>
    </lineage>
</organism>
<reference evidence="2" key="1">
    <citation type="journal article" date="2005" name="Nature">
        <title>Sequencing of Aspergillus nidulans and comparative analysis with A. fumigatus and A. oryzae.</title>
        <authorList>
            <person name="Galagan J.E."/>
            <person name="Calvo S.E."/>
            <person name="Cuomo C."/>
            <person name="Ma L.J."/>
            <person name="Wortman J.R."/>
            <person name="Batzoglou S."/>
            <person name="Lee S.I."/>
            <person name="Basturkmen M."/>
            <person name="Spevak C.C."/>
            <person name="Clutterbuck J."/>
            <person name="Kapitonov V."/>
            <person name="Jurka J."/>
            <person name="Scazzocchio C."/>
            <person name="Farman M."/>
            <person name="Butler J."/>
            <person name="Purcell S."/>
            <person name="Harris S."/>
            <person name="Braus G.H."/>
            <person name="Draht O."/>
            <person name="Busch S."/>
            <person name="D'Enfert C."/>
            <person name="Bouchier C."/>
            <person name="Goldman G.H."/>
            <person name="Bell-Pedersen D."/>
            <person name="Griffiths-Jones S."/>
            <person name="Doonan J.H."/>
            <person name="Yu J."/>
            <person name="Vienken K."/>
            <person name="Pain A."/>
            <person name="Freitag M."/>
            <person name="Selker E.U."/>
            <person name="Archer D.B."/>
            <person name="Penalva M.A."/>
            <person name="Oakley B.R."/>
            <person name="Momany M."/>
            <person name="Tanaka T."/>
            <person name="Kumagai T."/>
            <person name="Asai K."/>
            <person name="Machida M."/>
            <person name="Nierman W.C."/>
            <person name="Denning D.W."/>
            <person name="Caddick M."/>
            <person name="Hynes M."/>
            <person name="Paoletti M."/>
            <person name="Fischer R."/>
            <person name="Miller B."/>
            <person name="Dyer P."/>
            <person name="Sachs M.S."/>
            <person name="Osmani S.A."/>
            <person name="Birren B.W."/>
        </authorList>
    </citation>
    <scope>NUCLEOTIDE SEQUENCE [LARGE SCALE GENOMIC DNA]</scope>
    <source>
        <strain evidence="2">FGSC A4 / ATCC 38163 / CBS 112.46 / NRRL 194 / M139</strain>
    </source>
</reference>
<sequence length="76" mass="8462">MPDDANDPSSSNARYVVYQDVCYSYDSATSPEIIDLRGRLPQYPEFLGARNKRLIMSNVIPEGLDISRSSPIADLP</sequence>
<dbReference type="GeneID" id="74897160"/>